<accession>A0A3G8ZID2</accession>
<evidence type="ECO:0000313" key="1">
    <source>
        <dbReference type="EMBL" id="AZI56938.1"/>
    </source>
</evidence>
<dbReference type="EMBL" id="CP034170">
    <property type="protein sequence ID" value="AZI56938.1"/>
    <property type="molecule type" value="Genomic_DNA"/>
</dbReference>
<proteinExistence type="predicted"/>
<keyword evidence="2" id="KW-1185">Reference proteome</keyword>
<dbReference type="KEGG" id="nak:EH165_00880"/>
<evidence type="ECO:0000313" key="2">
    <source>
        <dbReference type="Proteomes" id="UP000268084"/>
    </source>
</evidence>
<sequence>MENTLPRTSEKACRRIVATSTIEAEELRTAVSRKLAGDDNRGVLVVLHERCRRDALVGLRIGLAHSAPAGCSWGY</sequence>
<dbReference type="AlphaFoldDB" id="A0A3G8ZID2"/>
<gene>
    <name evidence="1" type="ORF">EH165_00880</name>
</gene>
<reference evidence="1 2" key="2">
    <citation type="submission" date="2018-12" db="EMBL/GenBank/DDBJ databases">
        <title>Nakamurella antarcticus sp. nov., isolated from Antarctica South Shetland Islands soil.</title>
        <authorList>
            <person name="Peng F."/>
        </authorList>
    </citation>
    <scope>NUCLEOTIDE SEQUENCE [LARGE SCALE GENOMIC DNA]</scope>
    <source>
        <strain evidence="1 2">S14-144</strain>
    </source>
</reference>
<dbReference type="RefSeq" id="WP_124797623.1">
    <property type="nucleotide sequence ID" value="NZ_CP034170.1"/>
</dbReference>
<protein>
    <submittedName>
        <fullName evidence="1">Uncharacterized protein</fullName>
    </submittedName>
</protein>
<name>A0A3G8ZID2_9ACTN</name>
<reference evidence="1 2" key="1">
    <citation type="submission" date="2018-11" db="EMBL/GenBank/DDBJ databases">
        <authorList>
            <person name="Da X."/>
        </authorList>
    </citation>
    <scope>NUCLEOTIDE SEQUENCE [LARGE SCALE GENOMIC DNA]</scope>
    <source>
        <strain evidence="1 2">S14-144</strain>
    </source>
</reference>
<organism evidence="1 2">
    <name type="scientific">Nakamurella antarctica</name>
    <dbReference type="NCBI Taxonomy" id="1902245"/>
    <lineage>
        <taxon>Bacteria</taxon>
        <taxon>Bacillati</taxon>
        <taxon>Actinomycetota</taxon>
        <taxon>Actinomycetes</taxon>
        <taxon>Nakamurellales</taxon>
        <taxon>Nakamurellaceae</taxon>
        <taxon>Nakamurella</taxon>
    </lineage>
</organism>
<dbReference type="Proteomes" id="UP000268084">
    <property type="component" value="Chromosome"/>
</dbReference>